<evidence type="ECO:0000313" key="2">
    <source>
        <dbReference type="EMBL" id="PDZ13979.1"/>
    </source>
</evidence>
<dbReference type="PANTHER" id="PTHR39639:SF1">
    <property type="entry name" value="DUF262 DOMAIN-CONTAINING PROTEIN"/>
    <property type="match status" value="1"/>
</dbReference>
<evidence type="ECO:0000259" key="1">
    <source>
        <dbReference type="Pfam" id="PF03235"/>
    </source>
</evidence>
<dbReference type="AlphaFoldDB" id="A0A2A7D1Z2"/>
<organism evidence="2 3">
    <name type="scientific">Bacillus anthracis</name>
    <name type="common">anthrax bacterium</name>
    <dbReference type="NCBI Taxonomy" id="1392"/>
    <lineage>
        <taxon>Bacteria</taxon>
        <taxon>Bacillati</taxon>
        <taxon>Bacillota</taxon>
        <taxon>Bacilli</taxon>
        <taxon>Bacillales</taxon>
        <taxon>Bacillaceae</taxon>
        <taxon>Bacillus</taxon>
        <taxon>Bacillus cereus group</taxon>
    </lineage>
</organism>
<reference evidence="2 3" key="1">
    <citation type="submission" date="2017-09" db="EMBL/GenBank/DDBJ databases">
        <title>Large-scale bioinformatics analysis of Bacillus genomes uncovers conserved roles of natural products in bacterial physiology.</title>
        <authorList>
            <consortium name="Agbiome Team Llc"/>
            <person name="Bleich R.M."/>
            <person name="Grubbs K.J."/>
            <person name="Santa Maria K.C."/>
            <person name="Allen S.E."/>
            <person name="Farag S."/>
            <person name="Shank E.A."/>
            <person name="Bowers A."/>
        </authorList>
    </citation>
    <scope>NUCLEOTIDE SEQUENCE [LARGE SCALE GENOMIC DNA]</scope>
    <source>
        <strain evidence="2 3">AFS095574</strain>
    </source>
</reference>
<protein>
    <recommendedName>
        <fullName evidence="1">GmrSD restriction endonucleases N-terminal domain-containing protein</fullName>
    </recommendedName>
</protein>
<comment type="caution">
    <text evidence="2">The sequence shown here is derived from an EMBL/GenBank/DDBJ whole genome shotgun (WGS) entry which is preliminary data.</text>
</comment>
<sequence length="399" mass="47509">MNTQSMTFTFYEIKRLIRNDKWILHPEYRRGEIWNYSKKAQLIDTILRRWYIPPIILIRSYNEDSLEVLDGFQRLNVIMDFLSGKLRIDGSINPQNEEALDFDGLTFDELPYWKKDEIMNYQIGIMIIEGFKSDEPSELFNRLNNSSRMTPAEKRDNLYGPVRKQVKELVEAFDIYGLNENTIGFSNVKMTYDDIVIRVCIYLEEGTFNINLNSNILNERYRSNLVFKQKTYKKMLNIIKFMGQIVEKYPLQKIKLTKASLLSWLCFLASLERNINYDELEEVSDFVYEFEELRLSLKRIEGFNRLSTLEINLLKLFKQKNSLNASGTKSILSRDVIIWFFFYLFLSDKGTITNYMHIDKIHLIKDFFEWIEFKETYDSEVVYSAVDEFIMVTNWGVIE</sequence>
<gene>
    <name evidence="2" type="ORF">CON16_27610</name>
</gene>
<dbReference type="InterPro" id="IPR004919">
    <property type="entry name" value="GmrSD_N"/>
</dbReference>
<accession>A0A2A7D1Z2</accession>
<dbReference type="PANTHER" id="PTHR39639">
    <property type="entry name" value="CHROMOSOME 16, WHOLE GENOME SHOTGUN SEQUENCE"/>
    <property type="match status" value="1"/>
</dbReference>
<dbReference type="Proteomes" id="UP000220192">
    <property type="component" value="Unassembled WGS sequence"/>
</dbReference>
<name>A0A2A7D1Z2_BACAN</name>
<feature type="domain" description="GmrSD restriction endonucleases N-terminal" evidence="1">
    <location>
        <begin position="15"/>
        <end position="159"/>
    </location>
</feature>
<evidence type="ECO:0000313" key="3">
    <source>
        <dbReference type="Proteomes" id="UP000220192"/>
    </source>
</evidence>
<dbReference type="RefSeq" id="WP_097842046.1">
    <property type="nucleotide sequence ID" value="NZ_NVLX01000034.1"/>
</dbReference>
<proteinExistence type="predicted"/>
<dbReference type="Pfam" id="PF03235">
    <property type="entry name" value="GmrSD_N"/>
    <property type="match status" value="1"/>
</dbReference>
<dbReference type="EMBL" id="NVLX01000034">
    <property type="protein sequence ID" value="PDZ13979.1"/>
    <property type="molecule type" value="Genomic_DNA"/>
</dbReference>